<dbReference type="HOGENOM" id="CLU_2775669_0_0_1"/>
<evidence type="ECO:0000313" key="2">
    <source>
        <dbReference type="Proteomes" id="UP000008177"/>
    </source>
</evidence>
<dbReference type="EMBL" id="FQ790345">
    <property type="protein sequence ID" value="CCD52874.1"/>
    <property type="molecule type" value="Genomic_DNA"/>
</dbReference>
<dbReference type="InParanoid" id="G2YMM6"/>
<accession>G2YMM6</accession>
<name>G2YMM6_BOTF4</name>
<dbReference type="AlphaFoldDB" id="G2YMM6"/>
<dbReference type="Proteomes" id="UP000008177">
    <property type="component" value="Unplaced contigs"/>
</dbReference>
<protein>
    <submittedName>
        <fullName evidence="1">Uncharacterized protein</fullName>
    </submittedName>
</protein>
<proteinExistence type="predicted"/>
<organism evidence="1 2">
    <name type="scientific">Botryotinia fuckeliana (strain T4)</name>
    <name type="common">Noble rot fungus</name>
    <name type="synonym">Botrytis cinerea</name>
    <dbReference type="NCBI Taxonomy" id="999810"/>
    <lineage>
        <taxon>Eukaryota</taxon>
        <taxon>Fungi</taxon>
        <taxon>Dikarya</taxon>
        <taxon>Ascomycota</taxon>
        <taxon>Pezizomycotina</taxon>
        <taxon>Leotiomycetes</taxon>
        <taxon>Helotiales</taxon>
        <taxon>Sclerotiniaceae</taxon>
        <taxon>Botrytis</taxon>
    </lineage>
</organism>
<reference evidence="2" key="1">
    <citation type="journal article" date="2011" name="PLoS Genet.">
        <title>Genomic analysis of the necrotrophic fungal pathogens Sclerotinia sclerotiorum and Botrytis cinerea.</title>
        <authorList>
            <person name="Amselem J."/>
            <person name="Cuomo C.A."/>
            <person name="van Kan J.A."/>
            <person name="Viaud M."/>
            <person name="Benito E.P."/>
            <person name="Couloux A."/>
            <person name="Coutinho P.M."/>
            <person name="de Vries R.P."/>
            <person name="Dyer P.S."/>
            <person name="Fillinger S."/>
            <person name="Fournier E."/>
            <person name="Gout L."/>
            <person name="Hahn M."/>
            <person name="Kohn L."/>
            <person name="Lapalu N."/>
            <person name="Plummer K.M."/>
            <person name="Pradier J.M."/>
            <person name="Quevillon E."/>
            <person name="Sharon A."/>
            <person name="Simon A."/>
            <person name="ten Have A."/>
            <person name="Tudzynski B."/>
            <person name="Tudzynski P."/>
            <person name="Wincker P."/>
            <person name="Andrew M."/>
            <person name="Anthouard V."/>
            <person name="Beever R.E."/>
            <person name="Beffa R."/>
            <person name="Benoit I."/>
            <person name="Bouzid O."/>
            <person name="Brault B."/>
            <person name="Chen Z."/>
            <person name="Choquer M."/>
            <person name="Collemare J."/>
            <person name="Cotton P."/>
            <person name="Danchin E.G."/>
            <person name="Da Silva C."/>
            <person name="Gautier A."/>
            <person name="Giraud C."/>
            <person name="Giraud T."/>
            <person name="Gonzalez C."/>
            <person name="Grossetete S."/>
            <person name="Guldener U."/>
            <person name="Henrissat B."/>
            <person name="Howlett B.J."/>
            <person name="Kodira C."/>
            <person name="Kretschmer M."/>
            <person name="Lappartient A."/>
            <person name="Leroch M."/>
            <person name="Levis C."/>
            <person name="Mauceli E."/>
            <person name="Neuveglise C."/>
            <person name="Oeser B."/>
            <person name="Pearson M."/>
            <person name="Poulain J."/>
            <person name="Poussereau N."/>
            <person name="Quesneville H."/>
            <person name="Rascle C."/>
            <person name="Schumacher J."/>
            <person name="Segurens B."/>
            <person name="Sexton A."/>
            <person name="Silva E."/>
            <person name="Sirven C."/>
            <person name="Soanes D.M."/>
            <person name="Talbot N.J."/>
            <person name="Templeton M."/>
            <person name="Yandava C."/>
            <person name="Yarden O."/>
            <person name="Zeng Q."/>
            <person name="Rollins J.A."/>
            <person name="Lebrun M.H."/>
            <person name="Dickman M."/>
        </authorList>
    </citation>
    <scope>NUCLEOTIDE SEQUENCE [LARGE SCALE GENOMIC DNA]</scope>
    <source>
        <strain evidence="2">T4</strain>
    </source>
</reference>
<sequence length="69" mass="7459">MAKVKSVHNLTSTGLIPPYNMTTRHARTGNEVPVFTSAMPNAPLGYLAKRPAKNTSTAVNNLFLIQAPH</sequence>
<gene>
    <name evidence="1" type="ORF">BofuT4_uP137980.1</name>
</gene>
<evidence type="ECO:0000313" key="1">
    <source>
        <dbReference type="EMBL" id="CCD52874.1"/>
    </source>
</evidence>